<evidence type="ECO:0000259" key="11">
    <source>
        <dbReference type="Pfam" id="PF01529"/>
    </source>
</evidence>
<feature type="transmembrane region" description="Helical" evidence="10">
    <location>
        <begin position="30"/>
        <end position="50"/>
    </location>
</feature>
<accession>A0A507DBH5</accession>
<dbReference type="PANTHER" id="PTHR12246">
    <property type="entry name" value="PALMITOYLTRANSFERASE ZDHHC16"/>
    <property type="match status" value="1"/>
</dbReference>
<evidence type="ECO:0000256" key="3">
    <source>
        <dbReference type="ARBA" id="ARBA00022692"/>
    </source>
</evidence>
<keyword evidence="7" id="KW-0449">Lipoprotein</keyword>
<gene>
    <name evidence="12" type="ORF">SeMB42_g02794</name>
</gene>
<dbReference type="AlphaFoldDB" id="A0A507DBH5"/>
<dbReference type="InterPro" id="IPR039859">
    <property type="entry name" value="PFA4/ZDH16/20/ERF2-like"/>
</dbReference>
<keyword evidence="8 10" id="KW-0012">Acyltransferase</keyword>
<feature type="transmembrane region" description="Helical" evidence="10">
    <location>
        <begin position="155"/>
        <end position="187"/>
    </location>
</feature>
<evidence type="ECO:0000256" key="10">
    <source>
        <dbReference type="RuleBase" id="RU079119"/>
    </source>
</evidence>
<dbReference type="EC" id="2.3.1.225" evidence="10"/>
<protein>
    <recommendedName>
        <fullName evidence="10">Palmitoyltransferase</fullName>
        <ecNumber evidence="10">2.3.1.225</ecNumber>
    </recommendedName>
</protein>
<keyword evidence="6" id="KW-0564">Palmitate</keyword>
<evidence type="ECO:0000256" key="2">
    <source>
        <dbReference type="ARBA" id="ARBA00022679"/>
    </source>
</evidence>
<feature type="domain" description="Palmitoyltransferase DHHC" evidence="11">
    <location>
        <begin position="104"/>
        <end position="195"/>
    </location>
</feature>
<dbReference type="Pfam" id="PF01529">
    <property type="entry name" value="DHHC"/>
    <property type="match status" value="1"/>
</dbReference>
<evidence type="ECO:0000313" key="12">
    <source>
        <dbReference type="EMBL" id="TPX48934.1"/>
    </source>
</evidence>
<evidence type="ECO:0000256" key="5">
    <source>
        <dbReference type="ARBA" id="ARBA00023136"/>
    </source>
</evidence>
<keyword evidence="2 10" id="KW-0808">Transferase</keyword>
<reference evidence="12 13" key="1">
    <citation type="journal article" date="2019" name="Sci. Rep.">
        <title>Comparative genomics of chytrid fungi reveal insights into the obligate biotrophic and pathogenic lifestyle of Synchytrium endobioticum.</title>
        <authorList>
            <person name="van de Vossenberg B.T.L.H."/>
            <person name="Warris S."/>
            <person name="Nguyen H.D.T."/>
            <person name="van Gent-Pelzer M.P.E."/>
            <person name="Joly D.L."/>
            <person name="van de Geest H.C."/>
            <person name="Bonants P.J.M."/>
            <person name="Smith D.S."/>
            <person name="Levesque C.A."/>
            <person name="van der Lee T.A.J."/>
        </authorList>
    </citation>
    <scope>NUCLEOTIDE SEQUENCE [LARGE SCALE GENOMIC DNA]</scope>
    <source>
        <strain evidence="12 13">MB42</strain>
    </source>
</reference>
<evidence type="ECO:0000256" key="9">
    <source>
        <dbReference type="ARBA" id="ARBA00048048"/>
    </source>
</evidence>
<keyword evidence="13" id="KW-1185">Reference proteome</keyword>
<keyword evidence="4 10" id="KW-1133">Transmembrane helix</keyword>
<comment type="catalytic activity">
    <reaction evidence="9 10">
        <text>L-cysteinyl-[protein] + hexadecanoyl-CoA = S-hexadecanoyl-L-cysteinyl-[protein] + CoA</text>
        <dbReference type="Rhea" id="RHEA:36683"/>
        <dbReference type="Rhea" id="RHEA-COMP:10131"/>
        <dbReference type="Rhea" id="RHEA-COMP:11032"/>
        <dbReference type="ChEBI" id="CHEBI:29950"/>
        <dbReference type="ChEBI" id="CHEBI:57287"/>
        <dbReference type="ChEBI" id="CHEBI:57379"/>
        <dbReference type="ChEBI" id="CHEBI:74151"/>
        <dbReference type="EC" id="2.3.1.225"/>
    </reaction>
</comment>
<evidence type="ECO:0000256" key="1">
    <source>
        <dbReference type="ARBA" id="ARBA00004141"/>
    </source>
</evidence>
<dbReference type="GO" id="GO:0019706">
    <property type="term" value="F:protein-cysteine S-palmitoyltransferase activity"/>
    <property type="evidence" value="ECO:0007669"/>
    <property type="project" value="UniProtKB-EC"/>
</dbReference>
<dbReference type="Proteomes" id="UP000317494">
    <property type="component" value="Unassembled WGS sequence"/>
</dbReference>
<dbReference type="VEuPathDB" id="FungiDB:SeMB42_g02794"/>
<evidence type="ECO:0000256" key="6">
    <source>
        <dbReference type="ARBA" id="ARBA00023139"/>
    </source>
</evidence>
<evidence type="ECO:0000256" key="7">
    <source>
        <dbReference type="ARBA" id="ARBA00023288"/>
    </source>
</evidence>
<dbReference type="InterPro" id="IPR001594">
    <property type="entry name" value="Palmitoyltrfase_DHHC"/>
</dbReference>
<organism evidence="12 13">
    <name type="scientific">Synchytrium endobioticum</name>
    <dbReference type="NCBI Taxonomy" id="286115"/>
    <lineage>
        <taxon>Eukaryota</taxon>
        <taxon>Fungi</taxon>
        <taxon>Fungi incertae sedis</taxon>
        <taxon>Chytridiomycota</taxon>
        <taxon>Chytridiomycota incertae sedis</taxon>
        <taxon>Chytridiomycetes</taxon>
        <taxon>Synchytriales</taxon>
        <taxon>Synchytriaceae</taxon>
        <taxon>Synchytrium</taxon>
    </lineage>
</organism>
<feature type="transmembrane region" description="Helical" evidence="10">
    <location>
        <begin position="115"/>
        <end position="135"/>
    </location>
</feature>
<dbReference type="GO" id="GO:0016020">
    <property type="term" value="C:membrane"/>
    <property type="evidence" value="ECO:0007669"/>
    <property type="project" value="UniProtKB-SubCell"/>
</dbReference>
<name>A0A507DBH5_9FUNG</name>
<evidence type="ECO:0000313" key="13">
    <source>
        <dbReference type="Proteomes" id="UP000317494"/>
    </source>
</evidence>
<evidence type="ECO:0000256" key="4">
    <source>
        <dbReference type="ARBA" id="ARBA00022989"/>
    </source>
</evidence>
<comment type="subcellular location">
    <subcellularLocation>
        <location evidence="1">Membrane</location>
        <topology evidence="1">Multi-pass membrane protein</topology>
    </subcellularLocation>
</comment>
<sequence>MKILASATANRICTCLSLCVDWTVWSLGPILIASAVTLITLCATVFYTIILPYEYGTLASGDSPNTPPAAGRTYPLSYYVQIALSIARTTARYANAASSDSTTTGRCVGHYNHRYFYLFMCYLLLCALYFCAAGRRMFWTAFVDHDVMSIAWPGAGWAVLFLFSFLLAGVISVALGLLVGFHTYLILTEFYENQYQRKAARARGEAFFNEYDLGRRRNVAIFFNIGKRYKWWTMLLPIRVPPLGDGTTWLTGRKLASRDFELDGSEFKDHIMPI</sequence>
<evidence type="ECO:0000256" key="8">
    <source>
        <dbReference type="ARBA" id="ARBA00023315"/>
    </source>
</evidence>
<comment type="caution">
    <text evidence="12">The sequence shown here is derived from an EMBL/GenBank/DDBJ whole genome shotgun (WGS) entry which is preliminary data.</text>
</comment>
<comment type="domain">
    <text evidence="10">The DHHC domain is required for palmitoyltransferase activity.</text>
</comment>
<dbReference type="EMBL" id="QEAN01000091">
    <property type="protein sequence ID" value="TPX48934.1"/>
    <property type="molecule type" value="Genomic_DNA"/>
</dbReference>
<comment type="similarity">
    <text evidence="10">Belongs to the DHHC palmitoyltransferase family.</text>
</comment>
<keyword evidence="5 10" id="KW-0472">Membrane</keyword>
<keyword evidence="3 10" id="KW-0812">Transmembrane</keyword>
<proteinExistence type="inferred from homology"/>